<dbReference type="RefSeq" id="XP_021756258.1">
    <property type="nucleotide sequence ID" value="XM_021900566.1"/>
</dbReference>
<dbReference type="OMA" id="MVESCHQ"/>
<feature type="region of interest" description="Disordered" evidence="4">
    <location>
        <begin position="1"/>
        <end position="22"/>
    </location>
</feature>
<keyword evidence="2 3" id="KW-0808">Transferase</keyword>
<comment type="similarity">
    <text evidence="1 3">Belongs to the sulfotransferase 1 family.</text>
</comment>
<evidence type="ECO:0000313" key="7">
    <source>
        <dbReference type="Proteomes" id="UP000596660"/>
    </source>
</evidence>
<evidence type="ECO:0000256" key="3">
    <source>
        <dbReference type="RuleBase" id="RU361155"/>
    </source>
</evidence>
<dbReference type="OrthoDB" id="205623at2759"/>
<dbReference type="EnsemblPlants" id="AUR62003060-RA">
    <property type="protein sequence ID" value="AUR62003060-RA:cds"/>
    <property type="gene ID" value="AUR62003060"/>
</dbReference>
<gene>
    <name evidence="6" type="primary">LOC110721421</name>
</gene>
<dbReference type="Gene3D" id="3.40.50.300">
    <property type="entry name" value="P-loop containing nucleotide triphosphate hydrolases"/>
    <property type="match status" value="1"/>
</dbReference>
<dbReference type="Pfam" id="PF00685">
    <property type="entry name" value="Sulfotransfer_1"/>
    <property type="match status" value="1"/>
</dbReference>
<dbReference type="PANTHER" id="PTHR11783">
    <property type="entry name" value="SULFOTRANSFERASE SULT"/>
    <property type="match status" value="1"/>
</dbReference>
<dbReference type="KEGG" id="cqi:110721421"/>
<dbReference type="SUPFAM" id="SSF52540">
    <property type="entry name" value="P-loop containing nucleoside triphosphate hydrolases"/>
    <property type="match status" value="1"/>
</dbReference>
<dbReference type="Proteomes" id="UP000596660">
    <property type="component" value="Unplaced"/>
</dbReference>
<dbReference type="SMR" id="A0A803KVK2"/>
<evidence type="ECO:0000313" key="6">
    <source>
        <dbReference type="EnsemblPlants" id="AUR62003060-RA:cds"/>
    </source>
</evidence>
<dbReference type="GeneID" id="110721421"/>
<dbReference type="InterPro" id="IPR000863">
    <property type="entry name" value="Sulfotransferase_dom"/>
</dbReference>
<dbReference type="InterPro" id="IPR027417">
    <property type="entry name" value="P-loop_NTPase"/>
</dbReference>
<organism evidence="6 7">
    <name type="scientific">Chenopodium quinoa</name>
    <name type="common">Quinoa</name>
    <dbReference type="NCBI Taxonomy" id="63459"/>
    <lineage>
        <taxon>Eukaryota</taxon>
        <taxon>Viridiplantae</taxon>
        <taxon>Streptophyta</taxon>
        <taxon>Embryophyta</taxon>
        <taxon>Tracheophyta</taxon>
        <taxon>Spermatophyta</taxon>
        <taxon>Magnoliopsida</taxon>
        <taxon>eudicotyledons</taxon>
        <taxon>Gunneridae</taxon>
        <taxon>Pentapetalae</taxon>
        <taxon>Caryophyllales</taxon>
        <taxon>Chenopodiaceae</taxon>
        <taxon>Chenopodioideae</taxon>
        <taxon>Atripliceae</taxon>
        <taxon>Chenopodium</taxon>
    </lineage>
</organism>
<protein>
    <recommendedName>
        <fullName evidence="3">Sulfotransferase</fullName>
        <ecNumber evidence="3">2.8.2.-</ecNumber>
    </recommendedName>
</protein>
<proteinExistence type="inferred from homology"/>
<accession>A0A803KVK2</accession>
<dbReference type="EC" id="2.8.2.-" evidence="3"/>
<evidence type="ECO:0000256" key="1">
    <source>
        <dbReference type="ARBA" id="ARBA00005771"/>
    </source>
</evidence>
<keyword evidence="7" id="KW-1185">Reference proteome</keyword>
<dbReference type="Gramene" id="AUR62003060-RA">
    <property type="protein sequence ID" value="AUR62003060-RA:cds"/>
    <property type="gene ID" value="AUR62003060"/>
</dbReference>
<sequence length="345" mass="39815">METNLLSTHPHDSHDPKEATPSSKFAKYLQEDDLTQECQALISTLPKEQDWVMSHLYQYQGFWHPIRELQGVLSCQHHFQARDTDIILATNPKCGSTWLKALAYVVVNRKIIPLDDNHSLLSKNPHELVPCLELRVYVDHQVPDLTELPSPRLFSTHLPVESLPLSIKETSCKVVCLARDPKDTFISLWHFANKLRPPNDGKLQLEEAFDKFCKGVSFLGPFWDHVLSSWKYSLDNPNKVFFLKYEDLKEQPKLYLKKLAEFWECPFSSEEENNGVVDEILSLCSFDNLSNLEVNKIGKLSTGEHNEAFFRKGEVGDWANYFTQEMTEKLDEICLNKFQLCGLKI</sequence>
<feature type="compositionally biased region" description="Basic and acidic residues" evidence="4">
    <location>
        <begin position="9"/>
        <end position="18"/>
    </location>
</feature>
<reference evidence="6" key="1">
    <citation type="journal article" date="2017" name="Nature">
        <title>The genome of Chenopodium quinoa.</title>
        <authorList>
            <person name="Jarvis D.E."/>
            <person name="Ho Y.S."/>
            <person name="Lightfoot D.J."/>
            <person name="Schmoeckel S.M."/>
            <person name="Li B."/>
            <person name="Borm T.J.A."/>
            <person name="Ohyanagi H."/>
            <person name="Mineta K."/>
            <person name="Michell C.T."/>
            <person name="Saber N."/>
            <person name="Kharbatia N.M."/>
            <person name="Rupper R.R."/>
            <person name="Sharp A.R."/>
            <person name="Dally N."/>
            <person name="Boughton B.A."/>
            <person name="Woo Y.H."/>
            <person name="Gao G."/>
            <person name="Schijlen E.G.W.M."/>
            <person name="Guo X."/>
            <person name="Momin A.A."/>
            <person name="Negrao S."/>
            <person name="Al-Babili S."/>
            <person name="Gehring C."/>
            <person name="Roessner U."/>
            <person name="Jung C."/>
            <person name="Murphy K."/>
            <person name="Arold S.T."/>
            <person name="Gojobori T."/>
            <person name="van der Linden C.G."/>
            <person name="van Loo E.N."/>
            <person name="Jellen E.N."/>
            <person name="Maughan P.J."/>
            <person name="Tester M."/>
        </authorList>
    </citation>
    <scope>NUCLEOTIDE SEQUENCE [LARGE SCALE GENOMIC DNA]</scope>
    <source>
        <strain evidence="6">cv. PI 614886</strain>
    </source>
</reference>
<evidence type="ECO:0000256" key="4">
    <source>
        <dbReference type="SAM" id="MobiDB-lite"/>
    </source>
</evidence>
<dbReference type="AlphaFoldDB" id="A0A803KVK2"/>
<dbReference type="GO" id="GO:0008146">
    <property type="term" value="F:sulfotransferase activity"/>
    <property type="evidence" value="ECO:0007669"/>
    <property type="project" value="InterPro"/>
</dbReference>
<feature type="domain" description="Sulfotransferase" evidence="5">
    <location>
        <begin position="83"/>
        <end position="341"/>
    </location>
</feature>
<name>A0A803KVK2_CHEQI</name>
<reference evidence="6" key="2">
    <citation type="submission" date="2021-03" db="UniProtKB">
        <authorList>
            <consortium name="EnsemblPlants"/>
        </authorList>
    </citation>
    <scope>IDENTIFICATION</scope>
</reference>
<evidence type="ECO:0000256" key="2">
    <source>
        <dbReference type="ARBA" id="ARBA00022679"/>
    </source>
</evidence>
<evidence type="ECO:0000259" key="5">
    <source>
        <dbReference type="Pfam" id="PF00685"/>
    </source>
</evidence>